<dbReference type="Pfam" id="PF04079">
    <property type="entry name" value="SMC_ScpB"/>
    <property type="match status" value="1"/>
</dbReference>
<keyword evidence="3" id="KW-0159">Chromosome partition</keyword>
<evidence type="ECO:0000313" key="6">
    <source>
        <dbReference type="EMBL" id="MPM99831.1"/>
    </source>
</evidence>
<dbReference type="NCBIfam" id="TIGR00281">
    <property type="entry name" value="SMC-Scp complex subunit ScpB"/>
    <property type="match status" value="1"/>
</dbReference>
<proteinExistence type="inferred from homology"/>
<keyword evidence="1" id="KW-0963">Cytoplasm</keyword>
<evidence type="ECO:0000256" key="4">
    <source>
        <dbReference type="ARBA" id="ARBA00023306"/>
    </source>
</evidence>
<dbReference type="Gene3D" id="1.10.10.10">
    <property type="entry name" value="Winged helix-like DNA-binding domain superfamily/Winged helix DNA-binding domain"/>
    <property type="match status" value="2"/>
</dbReference>
<evidence type="ECO:0000256" key="2">
    <source>
        <dbReference type="ARBA" id="ARBA00022618"/>
    </source>
</evidence>
<keyword evidence="4" id="KW-0131">Cell cycle</keyword>
<comment type="caution">
    <text evidence="6">The sequence shown here is derived from an EMBL/GenBank/DDBJ whole genome shotgun (WGS) entry which is preliminary data.</text>
</comment>
<sequence length="189" mass="21365">MEIEQIIEAILYVAGEPVALRDLARALEQDDAQILSAVRRLEAYYDDNMRGLRLKRFGGHIQLATRAEYAPYIERLLQPVQKQSLTQAALETLAIVAYRQPVTRLDLEAVRGVKCDYSLQSLMNKNLVKELGRKETIGRPILYGTTDAFLSHFGLHSLDDLPDPEDFLSENAGEDEEGEAGERYEQLTL</sequence>
<evidence type="ECO:0000256" key="1">
    <source>
        <dbReference type="ARBA" id="ARBA00022490"/>
    </source>
</evidence>
<name>A0A645EEX0_9ZZZZ</name>
<dbReference type="PANTHER" id="PTHR34298">
    <property type="entry name" value="SEGREGATION AND CONDENSATION PROTEIN B"/>
    <property type="match status" value="1"/>
</dbReference>
<feature type="compositionally biased region" description="Basic and acidic residues" evidence="5">
    <location>
        <begin position="180"/>
        <end position="189"/>
    </location>
</feature>
<dbReference type="InterPro" id="IPR036390">
    <property type="entry name" value="WH_DNA-bd_sf"/>
</dbReference>
<dbReference type="InterPro" id="IPR005234">
    <property type="entry name" value="ScpB_csome_segregation"/>
</dbReference>
<dbReference type="SUPFAM" id="SSF46785">
    <property type="entry name" value="Winged helix' DNA-binding domain"/>
    <property type="match status" value="2"/>
</dbReference>
<dbReference type="EMBL" id="VSSQ01045901">
    <property type="protein sequence ID" value="MPM99831.1"/>
    <property type="molecule type" value="Genomic_DNA"/>
</dbReference>
<accession>A0A645EEX0</accession>
<dbReference type="InterPro" id="IPR036388">
    <property type="entry name" value="WH-like_DNA-bd_sf"/>
</dbReference>
<dbReference type="PIRSF" id="PIRSF019345">
    <property type="entry name" value="ScpB"/>
    <property type="match status" value="1"/>
</dbReference>
<gene>
    <name evidence="6" type="primary">scpB_24</name>
    <name evidence="6" type="ORF">SDC9_147026</name>
</gene>
<keyword evidence="2" id="KW-0132">Cell division</keyword>
<dbReference type="HAMAP" id="MF_01804">
    <property type="entry name" value="ScpB"/>
    <property type="match status" value="1"/>
</dbReference>
<reference evidence="6" key="1">
    <citation type="submission" date="2019-08" db="EMBL/GenBank/DDBJ databases">
        <authorList>
            <person name="Kucharzyk K."/>
            <person name="Murdoch R.W."/>
            <person name="Higgins S."/>
            <person name="Loffler F."/>
        </authorList>
    </citation>
    <scope>NUCLEOTIDE SEQUENCE</scope>
</reference>
<evidence type="ECO:0000256" key="3">
    <source>
        <dbReference type="ARBA" id="ARBA00022829"/>
    </source>
</evidence>
<feature type="compositionally biased region" description="Acidic residues" evidence="5">
    <location>
        <begin position="164"/>
        <end position="179"/>
    </location>
</feature>
<protein>
    <submittedName>
        <fullName evidence="6">Segregation and condensation protein B</fullName>
    </submittedName>
</protein>
<dbReference type="GO" id="GO:0051304">
    <property type="term" value="P:chromosome separation"/>
    <property type="evidence" value="ECO:0007669"/>
    <property type="project" value="InterPro"/>
</dbReference>
<dbReference type="GO" id="GO:0051301">
    <property type="term" value="P:cell division"/>
    <property type="evidence" value="ECO:0007669"/>
    <property type="project" value="UniProtKB-KW"/>
</dbReference>
<organism evidence="6">
    <name type="scientific">bioreactor metagenome</name>
    <dbReference type="NCBI Taxonomy" id="1076179"/>
    <lineage>
        <taxon>unclassified sequences</taxon>
        <taxon>metagenomes</taxon>
        <taxon>ecological metagenomes</taxon>
    </lineage>
</organism>
<dbReference type="AlphaFoldDB" id="A0A645EEX0"/>
<feature type="region of interest" description="Disordered" evidence="5">
    <location>
        <begin position="164"/>
        <end position="189"/>
    </location>
</feature>
<dbReference type="PANTHER" id="PTHR34298:SF2">
    <property type="entry name" value="SEGREGATION AND CONDENSATION PROTEIN B"/>
    <property type="match status" value="1"/>
</dbReference>
<evidence type="ECO:0000256" key="5">
    <source>
        <dbReference type="SAM" id="MobiDB-lite"/>
    </source>
</evidence>